<evidence type="ECO:0000256" key="1">
    <source>
        <dbReference type="ARBA" id="ARBA00004948"/>
    </source>
</evidence>
<dbReference type="GO" id="GO:0005829">
    <property type="term" value="C:cytosol"/>
    <property type="evidence" value="ECO:0007669"/>
    <property type="project" value="TreeGrafter"/>
</dbReference>
<evidence type="ECO:0000313" key="3">
    <source>
        <dbReference type="EMBL" id="KUL44552.1"/>
    </source>
</evidence>
<dbReference type="GeneID" id="97430214"/>
<dbReference type="InterPro" id="IPR016084">
    <property type="entry name" value="Haem_Oase-like_multi-hlx"/>
</dbReference>
<dbReference type="RefSeq" id="WP_059148735.1">
    <property type="nucleotide sequence ID" value="NZ_LLZJ01000412.1"/>
</dbReference>
<dbReference type="PANTHER" id="PTHR43198">
    <property type="entry name" value="BIFUNCTIONAL TH2 PROTEIN"/>
    <property type="match status" value="1"/>
</dbReference>
<reference evidence="4" key="1">
    <citation type="submission" date="2015-10" db="EMBL/GenBank/DDBJ databases">
        <authorList>
            <person name="Ju K.-S."/>
            <person name="Doroghazi J.R."/>
            <person name="Metcalf W.W."/>
        </authorList>
    </citation>
    <scope>NUCLEOTIDE SEQUENCE [LARGE SCALE GENOMIC DNA]</scope>
    <source>
        <strain evidence="4">NRRL F-8817</strain>
    </source>
</reference>
<dbReference type="Gene3D" id="1.20.910.10">
    <property type="entry name" value="Heme oxygenase-like"/>
    <property type="match status" value="1"/>
</dbReference>
<accession>A0A0X3VJY5</accession>
<organism evidence="3 4">
    <name type="scientific">Streptomyces violaceusniger</name>
    <dbReference type="NCBI Taxonomy" id="68280"/>
    <lineage>
        <taxon>Bacteria</taxon>
        <taxon>Bacillati</taxon>
        <taxon>Actinomycetota</taxon>
        <taxon>Actinomycetes</taxon>
        <taxon>Kitasatosporales</taxon>
        <taxon>Streptomycetaceae</taxon>
        <taxon>Streptomyces</taxon>
        <taxon>Streptomyces violaceusniger group</taxon>
    </lineage>
</organism>
<gene>
    <name evidence="3" type="ORF">ADL28_40060</name>
</gene>
<dbReference type="Pfam" id="PF03070">
    <property type="entry name" value="TENA_THI-4"/>
    <property type="match status" value="1"/>
</dbReference>
<sequence length="241" mass="26785">MSFLQECRRHCADVWEAYRHHPWIEAMAAGTLSPERFVFFQLDDGPHVAEFNRTLALGIAKAPVGHAWATAAAHVLDDLSTVGELGEKRSLVEEIGFRAEPAFDRWTCSPAREGYLNHLVRVGYEGTFAQIAASVYPCSLFTEVIGERFAGVEIPGPPAYRRWADMYTRRTRTEMCAAHAHVVERAAAEGGAAERAMLQRLYRRSLEHQVRVFDAAWELDGAWPGGAVAQAARAVAAEDYP</sequence>
<feature type="domain" description="Thiaminase-2/PQQC" evidence="2">
    <location>
        <begin position="12"/>
        <end position="218"/>
    </location>
</feature>
<dbReference type="InterPro" id="IPR050967">
    <property type="entry name" value="Thiamine_Salvage_TenA"/>
</dbReference>
<dbReference type="InterPro" id="IPR004305">
    <property type="entry name" value="Thiaminase-2/PQQC"/>
</dbReference>
<dbReference type="AlphaFoldDB" id="A0A0X3VJY5"/>
<protein>
    <recommendedName>
        <fullName evidence="2">Thiaminase-2/PQQC domain-containing protein</fullName>
    </recommendedName>
</protein>
<comment type="pathway">
    <text evidence="1">Cofactor biosynthesis; thiamine diphosphate biosynthesis.</text>
</comment>
<dbReference type="SUPFAM" id="SSF48613">
    <property type="entry name" value="Heme oxygenase-like"/>
    <property type="match status" value="1"/>
</dbReference>
<comment type="caution">
    <text evidence="3">The sequence shown here is derived from an EMBL/GenBank/DDBJ whole genome shotgun (WGS) entry which is preliminary data.</text>
</comment>
<name>A0A0X3VJY5_STRVO</name>
<dbReference type="Proteomes" id="UP000053413">
    <property type="component" value="Unassembled WGS sequence"/>
</dbReference>
<proteinExistence type="predicted"/>
<evidence type="ECO:0000313" key="4">
    <source>
        <dbReference type="Proteomes" id="UP000053413"/>
    </source>
</evidence>
<dbReference type="PANTHER" id="PTHR43198:SF2">
    <property type="entry name" value="SI:CH1073-67J19.1-RELATED"/>
    <property type="match status" value="1"/>
</dbReference>
<dbReference type="EMBL" id="LLZJ01000412">
    <property type="protein sequence ID" value="KUL44552.1"/>
    <property type="molecule type" value="Genomic_DNA"/>
</dbReference>
<evidence type="ECO:0000259" key="2">
    <source>
        <dbReference type="Pfam" id="PF03070"/>
    </source>
</evidence>